<dbReference type="Proteomes" id="UP000245627">
    <property type="component" value="Unassembled WGS sequence"/>
</dbReference>
<dbReference type="RefSeq" id="WP_116776307.1">
    <property type="nucleotide sequence ID" value="NZ_QDKG01000004.1"/>
</dbReference>
<comment type="caution">
    <text evidence="2">The sequence shown here is derived from an EMBL/GenBank/DDBJ whole genome shotgun (WGS) entry which is preliminary data.</text>
</comment>
<keyword evidence="3" id="KW-1185">Reference proteome</keyword>
<dbReference type="AlphaFoldDB" id="A0A2T8HHL3"/>
<evidence type="ECO:0000256" key="1">
    <source>
        <dbReference type="SAM" id="Phobius"/>
    </source>
</evidence>
<keyword evidence="1" id="KW-0812">Transmembrane</keyword>
<proteinExistence type="predicted"/>
<evidence type="ECO:0000313" key="3">
    <source>
        <dbReference type="Proteomes" id="UP000245627"/>
    </source>
</evidence>
<reference evidence="2 3" key="1">
    <citation type="submission" date="2018-04" db="EMBL/GenBank/DDBJ databases">
        <title>Sphingobacterium cortibacter sp. nov.</title>
        <authorList>
            <person name="Li Y."/>
        </authorList>
    </citation>
    <scope>NUCLEOTIDE SEQUENCE [LARGE SCALE GENOMIC DNA]</scope>
    <source>
        <strain evidence="2 3">2c-3</strain>
    </source>
</reference>
<evidence type="ECO:0000313" key="2">
    <source>
        <dbReference type="EMBL" id="PVH24929.1"/>
    </source>
</evidence>
<dbReference type="EMBL" id="QDKG01000004">
    <property type="protein sequence ID" value="PVH24929.1"/>
    <property type="molecule type" value="Genomic_DNA"/>
</dbReference>
<dbReference type="OrthoDB" id="582675at2"/>
<gene>
    <name evidence="2" type="ORF">DC487_12520</name>
</gene>
<accession>A0A2T8HHL3</accession>
<keyword evidence="1" id="KW-0472">Membrane</keyword>
<keyword evidence="1" id="KW-1133">Transmembrane helix</keyword>
<organism evidence="2 3">
    <name type="scientific">Sphingobacterium corticibacter</name>
    <dbReference type="NCBI Taxonomy" id="2171749"/>
    <lineage>
        <taxon>Bacteria</taxon>
        <taxon>Pseudomonadati</taxon>
        <taxon>Bacteroidota</taxon>
        <taxon>Sphingobacteriia</taxon>
        <taxon>Sphingobacteriales</taxon>
        <taxon>Sphingobacteriaceae</taxon>
        <taxon>Sphingobacterium</taxon>
    </lineage>
</organism>
<protein>
    <submittedName>
        <fullName evidence="2">Uncharacterized protein</fullName>
    </submittedName>
</protein>
<feature type="transmembrane region" description="Helical" evidence="1">
    <location>
        <begin position="43"/>
        <end position="61"/>
    </location>
</feature>
<sequence>MKNKTYVETQSFWSRWLIVVFLLFIALGIYGAIRDNEWESDKIIGISILVLIIAFFTFIRLHTSVDSTGIMVDFKPFLWRKMWAWDKIEDVQIQKYSLLDYGGWGYRIGPKGTAYTVKGKYGFQIHFKDGSKILVGTQKPEEVQQFLDQIKHEQL</sequence>
<name>A0A2T8HHL3_9SPHI</name>
<feature type="transmembrane region" description="Helical" evidence="1">
    <location>
        <begin position="12"/>
        <end position="31"/>
    </location>
</feature>